<accession>A0A9R1D6A6</accession>
<reference evidence="1" key="1">
    <citation type="journal article" date="2023" name="Front. Microbiol.">
        <title>Genomic-based phylogenetic and metabolic analyses of the genus Natronomonas, and description of Natronomonas aquatica sp. nov.</title>
        <authorList>
            <person name="Garcia-Roldan A."/>
            <person name="Duran-Viseras A."/>
            <person name="de la Haba R.R."/>
            <person name="Corral P."/>
            <person name="Sanchez-Porro C."/>
            <person name="Ventosa A."/>
        </authorList>
    </citation>
    <scope>NUCLEOTIDE SEQUENCE</scope>
    <source>
        <strain evidence="1">F2-12</strain>
    </source>
</reference>
<gene>
    <name evidence="1" type="ORF">KM295_04740</name>
</gene>
<dbReference type="Proteomes" id="UP001139494">
    <property type="component" value="Unassembled WGS sequence"/>
</dbReference>
<protein>
    <submittedName>
        <fullName evidence="1">Uncharacterized protein</fullName>
    </submittedName>
</protein>
<proteinExistence type="predicted"/>
<dbReference type="EMBL" id="JAHLKM010000003">
    <property type="protein sequence ID" value="MCQ4332812.1"/>
    <property type="molecule type" value="Genomic_DNA"/>
</dbReference>
<sequence length="52" mass="6107">MSGLRFLLDEDVDPKTATYLRNERLHAEHARNAFWQGGDDNRISFRMPENTN</sequence>
<dbReference type="RefSeq" id="WP_256028750.1">
    <property type="nucleotide sequence ID" value="NZ_JAHLKM010000003.1"/>
</dbReference>
<organism evidence="1 2">
    <name type="scientific">Natronomonas aquatica</name>
    <dbReference type="NCBI Taxonomy" id="2841590"/>
    <lineage>
        <taxon>Archaea</taxon>
        <taxon>Methanobacteriati</taxon>
        <taxon>Methanobacteriota</taxon>
        <taxon>Stenosarchaea group</taxon>
        <taxon>Halobacteria</taxon>
        <taxon>Halobacteriales</taxon>
        <taxon>Natronomonadaceae</taxon>
        <taxon>Natronomonas</taxon>
    </lineage>
</organism>
<evidence type="ECO:0000313" key="2">
    <source>
        <dbReference type="Proteomes" id="UP001139494"/>
    </source>
</evidence>
<name>A0A9R1D6A6_9EURY</name>
<dbReference type="AlphaFoldDB" id="A0A9R1D6A6"/>
<evidence type="ECO:0000313" key="1">
    <source>
        <dbReference type="EMBL" id="MCQ4332812.1"/>
    </source>
</evidence>
<keyword evidence="2" id="KW-1185">Reference proteome</keyword>
<comment type="caution">
    <text evidence="1">The sequence shown here is derived from an EMBL/GenBank/DDBJ whole genome shotgun (WGS) entry which is preliminary data.</text>
</comment>